<name>A0ABS4PW75_9PSEU</name>
<dbReference type="Proteomes" id="UP000741013">
    <property type="component" value="Unassembled WGS sequence"/>
</dbReference>
<organism evidence="1 2">
    <name type="scientific">Amycolatopsis magusensis</name>
    <dbReference type="NCBI Taxonomy" id="882444"/>
    <lineage>
        <taxon>Bacteria</taxon>
        <taxon>Bacillati</taxon>
        <taxon>Actinomycetota</taxon>
        <taxon>Actinomycetes</taxon>
        <taxon>Pseudonocardiales</taxon>
        <taxon>Pseudonocardiaceae</taxon>
        <taxon>Amycolatopsis</taxon>
    </lineage>
</organism>
<accession>A0ABS4PW75</accession>
<keyword evidence="2" id="KW-1185">Reference proteome</keyword>
<dbReference type="InterPro" id="IPR047789">
    <property type="entry name" value="CU044_5270-like"/>
</dbReference>
<evidence type="ECO:0000313" key="2">
    <source>
        <dbReference type="Proteomes" id="UP000741013"/>
    </source>
</evidence>
<dbReference type="EMBL" id="JAGGMS010000001">
    <property type="protein sequence ID" value="MBP2183660.1"/>
    <property type="molecule type" value="Genomic_DNA"/>
</dbReference>
<proteinExistence type="predicted"/>
<dbReference type="RefSeq" id="WP_209666807.1">
    <property type="nucleotide sequence ID" value="NZ_JAGGMS010000001.1"/>
</dbReference>
<comment type="caution">
    <text evidence="1">The sequence shown here is derived from an EMBL/GenBank/DDBJ whole genome shotgun (WGS) entry which is preliminary data.</text>
</comment>
<protein>
    <recommendedName>
        <fullName evidence="3">CU044_5270 family protein</fullName>
    </recommendedName>
</protein>
<dbReference type="NCBIfam" id="NF038083">
    <property type="entry name" value="CU044_5270_fam"/>
    <property type="match status" value="1"/>
</dbReference>
<gene>
    <name evidence="1" type="ORF">JOM49_005186</name>
</gene>
<reference evidence="1 2" key="1">
    <citation type="submission" date="2021-03" db="EMBL/GenBank/DDBJ databases">
        <title>Sequencing the genomes of 1000 actinobacteria strains.</title>
        <authorList>
            <person name="Klenk H.-P."/>
        </authorList>
    </citation>
    <scope>NUCLEOTIDE SEQUENCE [LARGE SCALE GENOMIC DNA]</scope>
    <source>
        <strain evidence="1 2">DSM 45510</strain>
    </source>
</reference>
<sequence length="286" mass="30056">MDELQLLRELTEDVPRPSADRLAPARARLRAEIAQETAPSPVRRRMVWTAAVAVGVAAASVAVVGITGTTDSAPAPPAEVAAGPEQVLRAAAVAARAHPVAAPSDDQFIYTKMVRQGGITTETWASVDGTRDGLRIDEGRALEIGGCRDGKRKLEDGYDRCVPYRAYQPDLPADAAGMLAYLNEDTRGEGTGDNNVKAEAMTLLQDHLRAASRAAILEVLATMPGVIVRPGALDPIGRPAIGVDPVIGGFTGDEFFLDPADYHYLGRAGLGAVVTSGVVDEVGQLP</sequence>
<evidence type="ECO:0008006" key="3">
    <source>
        <dbReference type="Google" id="ProtNLM"/>
    </source>
</evidence>
<evidence type="ECO:0000313" key="1">
    <source>
        <dbReference type="EMBL" id="MBP2183660.1"/>
    </source>
</evidence>